<evidence type="ECO:0000256" key="4">
    <source>
        <dbReference type="ARBA" id="ARBA00023136"/>
    </source>
</evidence>
<dbReference type="InterPro" id="IPR050739">
    <property type="entry name" value="MFP"/>
</dbReference>
<evidence type="ECO:0000313" key="6">
    <source>
        <dbReference type="EMBL" id="MFD2547288.1"/>
    </source>
</evidence>
<gene>
    <name evidence="6" type="ORF">ACFSR5_06460</name>
</gene>
<protein>
    <submittedName>
        <fullName evidence="6">HlyD family efflux transporter periplasmic adaptor subunit</fullName>
    </submittedName>
</protein>
<accession>A0ABW5KG52</accession>
<reference evidence="7" key="1">
    <citation type="journal article" date="2019" name="Int. J. Syst. Evol. Microbiol.">
        <title>The Global Catalogue of Microorganisms (GCM) 10K type strain sequencing project: providing services to taxonomists for standard genome sequencing and annotation.</title>
        <authorList>
            <consortium name="The Broad Institute Genomics Platform"/>
            <consortium name="The Broad Institute Genome Sequencing Center for Infectious Disease"/>
            <person name="Wu L."/>
            <person name="Ma J."/>
        </authorList>
    </citation>
    <scope>NUCLEOTIDE SEQUENCE [LARGE SCALE GENOMIC DNA]</scope>
    <source>
        <strain evidence="7">KCTC 42662</strain>
    </source>
</reference>
<evidence type="ECO:0000256" key="1">
    <source>
        <dbReference type="ARBA" id="ARBA00004167"/>
    </source>
</evidence>
<proteinExistence type="predicted"/>
<keyword evidence="7" id="KW-1185">Reference proteome</keyword>
<keyword evidence="2 5" id="KW-0812">Transmembrane</keyword>
<evidence type="ECO:0000313" key="7">
    <source>
        <dbReference type="Proteomes" id="UP001597545"/>
    </source>
</evidence>
<dbReference type="PANTHER" id="PTHR30386">
    <property type="entry name" value="MEMBRANE FUSION SUBUNIT OF EMRAB-TOLC MULTIDRUG EFFLUX PUMP"/>
    <property type="match status" value="1"/>
</dbReference>
<keyword evidence="3 5" id="KW-1133">Transmembrane helix</keyword>
<keyword evidence="4 5" id="KW-0472">Membrane</keyword>
<comment type="caution">
    <text evidence="6">The sequence shown here is derived from an EMBL/GenBank/DDBJ whole genome shotgun (WGS) entry which is preliminary data.</text>
</comment>
<comment type="subcellular location">
    <subcellularLocation>
        <location evidence="1">Membrane</location>
        <topology evidence="1">Single-pass membrane protein</topology>
    </subcellularLocation>
</comment>
<dbReference type="RefSeq" id="WP_380901896.1">
    <property type="nucleotide sequence ID" value="NZ_JBHUEG010000007.1"/>
</dbReference>
<name>A0ABW5KG52_9SPHI</name>
<feature type="transmembrane region" description="Helical" evidence="5">
    <location>
        <begin position="29"/>
        <end position="51"/>
    </location>
</feature>
<dbReference type="EMBL" id="JBHULR010000003">
    <property type="protein sequence ID" value="MFD2547288.1"/>
    <property type="molecule type" value="Genomic_DNA"/>
</dbReference>
<evidence type="ECO:0000256" key="3">
    <source>
        <dbReference type="ARBA" id="ARBA00022989"/>
    </source>
</evidence>
<evidence type="ECO:0000256" key="2">
    <source>
        <dbReference type="ARBA" id="ARBA00022692"/>
    </source>
</evidence>
<dbReference type="Proteomes" id="UP001597545">
    <property type="component" value="Unassembled WGS sequence"/>
</dbReference>
<organism evidence="6 7">
    <name type="scientific">Sphingobacterium suaedae</name>
    <dbReference type="NCBI Taxonomy" id="1686402"/>
    <lineage>
        <taxon>Bacteria</taxon>
        <taxon>Pseudomonadati</taxon>
        <taxon>Bacteroidota</taxon>
        <taxon>Sphingobacteriia</taxon>
        <taxon>Sphingobacteriales</taxon>
        <taxon>Sphingobacteriaceae</taxon>
        <taxon>Sphingobacterium</taxon>
    </lineage>
</organism>
<evidence type="ECO:0000256" key="5">
    <source>
        <dbReference type="SAM" id="Phobius"/>
    </source>
</evidence>
<sequence>METKNNILQEINLRSEQVQEVLERPPHWLIRWGSLTILGIILLFFSLACVIKYPEFIQGNIVVSSQNPPERIEVRIDSRIERLIAQDQQTVRKGDLLLVLESTADVQHILRLKALLDSISPEQIAQFPLQRTAGFRLGEIQEDYGSFAKALEEEILFADLQPYAVEGTTASKGIVDYKQRIVNLRQQHVLESSKLALTEKSFRRSELLYKEGVISAMELESEKLKLLEEQRFHKNTEIAIAQLQEGIMNFKKSKKGAEINMVKEKTSHSSASLLLLGKLKKALQQWEKNYLIYASIDGKLSYLQFLGENQFVKAGSTLLSILPDSRDITLGQMHVGAQNQGKIEIGQKVLIRLDNYTYQEYGLVQGEIRSVAFVQDKDNKYYIEVALPHGLQTSYGKNIPFDKELSGTADIVTEELTLAQRILSQLRSLLRYQDN</sequence>
<dbReference type="PANTHER" id="PTHR30386:SF26">
    <property type="entry name" value="TRANSPORT PROTEIN COMB"/>
    <property type="match status" value="1"/>
</dbReference>
<dbReference type="PRINTS" id="PR01490">
    <property type="entry name" value="RTXTOXIND"/>
</dbReference>